<gene>
    <name evidence="1" type="ORF">METZ01_LOCUS440705</name>
</gene>
<protein>
    <recommendedName>
        <fullName evidence="2">Terminase large subunit gp17-like C-terminal domain-containing protein</fullName>
    </recommendedName>
</protein>
<proteinExistence type="predicted"/>
<evidence type="ECO:0008006" key="2">
    <source>
        <dbReference type="Google" id="ProtNLM"/>
    </source>
</evidence>
<name>A0A382YXI8_9ZZZZ</name>
<feature type="non-terminal residue" evidence="1">
    <location>
        <position position="191"/>
    </location>
</feature>
<accession>A0A382YXI8</accession>
<organism evidence="1">
    <name type="scientific">marine metagenome</name>
    <dbReference type="NCBI Taxonomy" id="408172"/>
    <lineage>
        <taxon>unclassified sequences</taxon>
        <taxon>metagenomes</taxon>
        <taxon>ecological metagenomes</taxon>
    </lineage>
</organism>
<dbReference type="Gene3D" id="3.40.50.300">
    <property type="entry name" value="P-loop containing nucleotide triphosphate hydrolases"/>
    <property type="match status" value="1"/>
</dbReference>
<evidence type="ECO:0000313" key="1">
    <source>
        <dbReference type="EMBL" id="SVD87851.1"/>
    </source>
</evidence>
<reference evidence="1" key="1">
    <citation type="submission" date="2018-05" db="EMBL/GenBank/DDBJ databases">
        <authorList>
            <person name="Lanie J.A."/>
            <person name="Ng W.-L."/>
            <person name="Kazmierczak K.M."/>
            <person name="Andrzejewski T.M."/>
            <person name="Davidsen T.M."/>
            <person name="Wayne K.J."/>
            <person name="Tettelin H."/>
            <person name="Glass J.I."/>
            <person name="Rusch D."/>
            <person name="Podicherti R."/>
            <person name="Tsui H.-C.T."/>
            <person name="Winkler M.E."/>
        </authorList>
    </citation>
    <scope>NUCLEOTIDE SEQUENCE</scope>
</reference>
<dbReference type="EMBL" id="UINC01179254">
    <property type="protein sequence ID" value="SVD87851.1"/>
    <property type="molecule type" value="Genomic_DNA"/>
</dbReference>
<sequence>MDLELLPREKLETIKKFLDARKILTSRESFLYFVTQVWPDFVYRKGATRKDWGHHQLVADKFNRIANGTLKRLIVNMPPRHTKSEFASYLLPAWVIGRNPKAKIMQVSHNAELSQRFGRKVRNLVDSEEYKEIFQNVSLSPDSKAAGRWETNQGGEYYAAGVGGSITGRGADVLIIDDPHTEQNTGSKDSF</sequence>
<dbReference type="InterPro" id="IPR027417">
    <property type="entry name" value="P-loop_NTPase"/>
</dbReference>
<dbReference type="AlphaFoldDB" id="A0A382YXI8"/>